<dbReference type="AlphaFoldDB" id="A0A383BIC3"/>
<dbReference type="PANTHER" id="PTHR42921:SF1">
    <property type="entry name" value="ACETOACETYL-COA SYNTHETASE"/>
    <property type="match status" value="1"/>
</dbReference>
<evidence type="ECO:0000313" key="2">
    <source>
        <dbReference type="EMBL" id="SVE19887.1"/>
    </source>
</evidence>
<reference evidence="2" key="1">
    <citation type="submission" date="2018-05" db="EMBL/GenBank/DDBJ databases">
        <authorList>
            <person name="Lanie J.A."/>
            <person name="Ng W.-L."/>
            <person name="Kazmierczak K.M."/>
            <person name="Andrzejewski T.M."/>
            <person name="Davidsen T.M."/>
            <person name="Wayne K.J."/>
            <person name="Tettelin H."/>
            <person name="Glass J.I."/>
            <person name="Rusch D."/>
            <person name="Podicherti R."/>
            <person name="Tsui H.-C.T."/>
            <person name="Winkler M.E."/>
        </authorList>
    </citation>
    <scope>NUCLEOTIDE SEQUENCE</scope>
</reference>
<evidence type="ECO:0000259" key="1">
    <source>
        <dbReference type="Pfam" id="PF13193"/>
    </source>
</evidence>
<dbReference type="InterPro" id="IPR045851">
    <property type="entry name" value="AMP-bd_C_sf"/>
</dbReference>
<dbReference type="InterPro" id="IPR025110">
    <property type="entry name" value="AMP-bd_C"/>
</dbReference>
<dbReference type="EMBL" id="UINC01200827">
    <property type="protein sequence ID" value="SVE19887.1"/>
    <property type="molecule type" value="Genomic_DNA"/>
</dbReference>
<proteinExistence type="predicted"/>
<gene>
    <name evidence="2" type="ORF">METZ01_LOCUS472741</name>
</gene>
<dbReference type="SUPFAM" id="SSF56801">
    <property type="entry name" value="Acetyl-CoA synthetase-like"/>
    <property type="match status" value="1"/>
</dbReference>
<name>A0A383BIC3_9ZZZZ</name>
<dbReference type="Gene3D" id="3.30.300.30">
    <property type="match status" value="1"/>
</dbReference>
<sequence>WDNDVRIILFLVLKKPNSLDDFFAQKLKKTIRSEASPRHVPAKIIEVTDIPRTKNGKIVELAVKNVIEGNKIKNIQALANPEILKEFKNIKELNY</sequence>
<accession>A0A383BIC3</accession>
<feature type="non-terminal residue" evidence="2">
    <location>
        <position position="1"/>
    </location>
</feature>
<dbReference type="Pfam" id="PF13193">
    <property type="entry name" value="AMP-binding_C"/>
    <property type="match status" value="1"/>
</dbReference>
<feature type="domain" description="AMP-binding enzyme C-terminal" evidence="1">
    <location>
        <begin position="6"/>
        <end position="57"/>
    </location>
</feature>
<protein>
    <recommendedName>
        <fullName evidence="1">AMP-binding enzyme C-terminal domain-containing protein</fullName>
    </recommendedName>
</protein>
<organism evidence="2">
    <name type="scientific">marine metagenome</name>
    <dbReference type="NCBI Taxonomy" id="408172"/>
    <lineage>
        <taxon>unclassified sequences</taxon>
        <taxon>metagenomes</taxon>
        <taxon>ecological metagenomes</taxon>
    </lineage>
</organism>
<dbReference type="PANTHER" id="PTHR42921">
    <property type="entry name" value="ACETOACETYL-COA SYNTHETASE"/>
    <property type="match status" value="1"/>
</dbReference>
<dbReference type="GO" id="GO:0030729">
    <property type="term" value="F:acetoacetate-CoA ligase activity"/>
    <property type="evidence" value="ECO:0007669"/>
    <property type="project" value="TreeGrafter"/>
</dbReference>